<feature type="transmembrane region" description="Helical" evidence="2">
    <location>
        <begin position="175"/>
        <end position="197"/>
    </location>
</feature>
<protein>
    <submittedName>
        <fullName evidence="3">Uncharacterized protein</fullName>
    </submittedName>
</protein>
<reference evidence="3 4" key="1">
    <citation type="submission" date="2023-12" db="EMBL/GenBank/DDBJ databases">
        <title>Sinomonas terricola sp. nov, isolated from litchi orchard soil in Guangdong, PR China.</title>
        <authorList>
            <person name="Jiaxin W."/>
            <person name="Yang Z."/>
            <person name="Honghui Z."/>
        </authorList>
    </citation>
    <scope>NUCLEOTIDE SEQUENCE [LARGE SCALE GENOMIC DNA]</scope>
    <source>
        <strain evidence="3 4">JGH33</strain>
    </source>
</reference>
<evidence type="ECO:0000256" key="2">
    <source>
        <dbReference type="SAM" id="Phobius"/>
    </source>
</evidence>
<keyword evidence="2" id="KW-0812">Transmembrane</keyword>
<evidence type="ECO:0000313" key="3">
    <source>
        <dbReference type="EMBL" id="MEA5457001.1"/>
    </source>
</evidence>
<dbReference type="RefSeq" id="WP_323280914.1">
    <property type="nucleotide sequence ID" value="NZ_JAYGGQ010000020.1"/>
</dbReference>
<feature type="transmembrane region" description="Helical" evidence="2">
    <location>
        <begin position="113"/>
        <end position="135"/>
    </location>
</feature>
<keyword evidence="2" id="KW-0472">Membrane</keyword>
<feature type="region of interest" description="Disordered" evidence="1">
    <location>
        <begin position="1"/>
        <end position="46"/>
    </location>
</feature>
<evidence type="ECO:0000256" key="1">
    <source>
        <dbReference type="SAM" id="MobiDB-lite"/>
    </source>
</evidence>
<feature type="compositionally biased region" description="Pro residues" evidence="1">
    <location>
        <begin position="34"/>
        <end position="43"/>
    </location>
</feature>
<organism evidence="3 4">
    <name type="scientific">Sinomonas terricola</name>
    <dbReference type="NCBI Taxonomy" id="3110330"/>
    <lineage>
        <taxon>Bacteria</taxon>
        <taxon>Bacillati</taxon>
        <taxon>Actinomycetota</taxon>
        <taxon>Actinomycetes</taxon>
        <taxon>Micrococcales</taxon>
        <taxon>Micrococcaceae</taxon>
        <taxon>Sinomonas</taxon>
    </lineage>
</organism>
<proteinExistence type="predicted"/>
<evidence type="ECO:0000313" key="4">
    <source>
        <dbReference type="Proteomes" id="UP001304769"/>
    </source>
</evidence>
<dbReference type="EMBL" id="JAYGGQ010000020">
    <property type="protein sequence ID" value="MEA5457001.1"/>
    <property type="molecule type" value="Genomic_DNA"/>
</dbReference>
<feature type="compositionally biased region" description="Low complexity" evidence="1">
    <location>
        <begin position="1"/>
        <end position="18"/>
    </location>
</feature>
<gene>
    <name evidence="3" type="ORF">SPF06_19940</name>
</gene>
<accession>A0ABU5TC33</accession>
<keyword evidence="2" id="KW-1133">Transmembrane helix</keyword>
<dbReference type="Proteomes" id="UP001304769">
    <property type="component" value="Unassembled WGS sequence"/>
</dbReference>
<feature type="transmembrane region" description="Helical" evidence="2">
    <location>
        <begin position="147"/>
        <end position="169"/>
    </location>
</feature>
<name>A0ABU5TC33_9MICC</name>
<feature type="transmembrane region" description="Helical" evidence="2">
    <location>
        <begin position="66"/>
        <end position="84"/>
    </location>
</feature>
<sequence>MSEQYQPPGPQPRLLQRPEAQRSGHPNPALPHWQSPPPLPRQPLPASGGIRFVGADDAEYARRWRLSVGTASLVLGVAAPFYGWQTAAALRAANSISAAGRHVSQTVMTTESLVVALFGAAAVAYAAVGIWNIVARRGLASGPLIGAMMLAMPATVPIVILLILALMVHSHSAVSLLYGAFAANVVMISRSISVLRLKREQTSQLAR</sequence>
<keyword evidence="4" id="KW-1185">Reference proteome</keyword>
<comment type="caution">
    <text evidence="3">The sequence shown here is derived from an EMBL/GenBank/DDBJ whole genome shotgun (WGS) entry which is preliminary data.</text>
</comment>